<keyword evidence="1" id="KW-0812">Transmembrane</keyword>
<dbReference type="Proteomes" id="UP000323386">
    <property type="component" value="Unassembled WGS sequence"/>
</dbReference>
<organism evidence="2 3">
    <name type="scientific">Pseudozyma flocculosa</name>
    <dbReference type="NCBI Taxonomy" id="84751"/>
    <lineage>
        <taxon>Eukaryota</taxon>
        <taxon>Fungi</taxon>
        <taxon>Dikarya</taxon>
        <taxon>Basidiomycota</taxon>
        <taxon>Ustilaginomycotina</taxon>
        <taxon>Ustilaginomycetes</taxon>
        <taxon>Ustilaginales</taxon>
        <taxon>Ustilaginaceae</taxon>
        <taxon>Pseudozyma</taxon>
    </lineage>
</organism>
<proteinExistence type="predicted"/>
<keyword evidence="1" id="KW-0472">Membrane</keyword>
<keyword evidence="1" id="KW-1133">Transmembrane helix</keyword>
<dbReference type="EMBL" id="OOIP01000009">
    <property type="protein sequence ID" value="SPO38111.1"/>
    <property type="molecule type" value="Genomic_DNA"/>
</dbReference>
<evidence type="ECO:0000313" key="2">
    <source>
        <dbReference type="EMBL" id="SPO38111.1"/>
    </source>
</evidence>
<reference evidence="2 3" key="1">
    <citation type="submission" date="2018-03" db="EMBL/GenBank/DDBJ databases">
        <authorList>
            <person name="Guldener U."/>
        </authorList>
    </citation>
    <scope>NUCLEOTIDE SEQUENCE [LARGE SCALE GENOMIC DNA]</scope>
    <source>
        <strain evidence="2 3">DAOM196992</strain>
    </source>
</reference>
<accession>A0A5C3F4G2</accession>
<evidence type="ECO:0000313" key="3">
    <source>
        <dbReference type="Proteomes" id="UP000323386"/>
    </source>
</evidence>
<dbReference type="AlphaFoldDB" id="A0A5C3F4G2"/>
<protein>
    <submittedName>
        <fullName evidence="2">Uncharacterized protein</fullName>
    </submittedName>
</protein>
<sequence>MSAEPSEQGVLIVSLPIAVETNGRNSFPFLLTITVALVLLEAASVQAFIARYRMDTPILYCEANRNMPALSPFHVSCQDEGWGQGLNGEPIRWLVCHDMTKAQFCDACKDAGSAKGCRSLYS</sequence>
<feature type="transmembrane region" description="Helical" evidence="1">
    <location>
        <begin position="29"/>
        <end position="50"/>
    </location>
</feature>
<keyword evidence="3" id="KW-1185">Reference proteome</keyword>
<name>A0A5C3F4G2_9BASI</name>
<gene>
    <name evidence="2" type="ORF">PSFLO_03588</name>
</gene>
<evidence type="ECO:0000256" key="1">
    <source>
        <dbReference type="SAM" id="Phobius"/>
    </source>
</evidence>